<keyword evidence="3" id="KW-0032">Aminotransferase</keyword>
<keyword evidence="4" id="KW-1185">Reference proteome</keyword>
<dbReference type="InterPro" id="IPR046528">
    <property type="entry name" value="DUF6593"/>
</dbReference>
<evidence type="ECO:0000313" key="3">
    <source>
        <dbReference type="EMBL" id="KAK7465391.1"/>
    </source>
</evidence>
<sequence>MIIEKSDILKPPAPLRATRSPSPAPPPIHPRVHYSNTPTIPPSYKEFPRASITYVFTPLPHNAMRLASPEPPVPGAQQPYHISVSLNCFTPSSYITSIRRNKEDGELVGDFEMGSSASKIPSTVCFKGNEHPIDDILVNSSRLFRNYWIWKSPDPDKYLYWDDNAGGGVITCFSTKDRTSATFLAKFSPRSHLRRQGRPTEYTKLEVAPLGHHMFEDILMSALIIERLRTNPT</sequence>
<protein>
    <submittedName>
        <fullName evidence="3">Para-aminobenzoate synthase, (PABA)</fullName>
        <ecNumber evidence="3">2.6.1.85</ecNumber>
    </submittedName>
</protein>
<comment type="caution">
    <text evidence="3">The sequence shown here is derived from an EMBL/GenBank/DDBJ whole genome shotgun (WGS) entry which is preliminary data.</text>
</comment>
<organism evidence="3 4">
    <name type="scientific">Marasmiellus scandens</name>
    <dbReference type="NCBI Taxonomy" id="2682957"/>
    <lineage>
        <taxon>Eukaryota</taxon>
        <taxon>Fungi</taxon>
        <taxon>Dikarya</taxon>
        <taxon>Basidiomycota</taxon>
        <taxon>Agaricomycotina</taxon>
        <taxon>Agaricomycetes</taxon>
        <taxon>Agaricomycetidae</taxon>
        <taxon>Agaricales</taxon>
        <taxon>Marasmiineae</taxon>
        <taxon>Omphalotaceae</taxon>
        <taxon>Marasmiellus</taxon>
    </lineage>
</organism>
<gene>
    <name evidence="3" type="primary">ABZ1_1</name>
    <name evidence="3" type="ORF">VKT23_005369</name>
</gene>
<reference evidence="3 4" key="1">
    <citation type="submission" date="2024-01" db="EMBL/GenBank/DDBJ databases">
        <title>A draft genome for the cacao thread blight pathogen Marasmiellus scandens.</title>
        <authorList>
            <person name="Baruah I.K."/>
            <person name="Leung J."/>
            <person name="Bukari Y."/>
            <person name="Amoako-Attah I."/>
            <person name="Meinhardt L.W."/>
            <person name="Bailey B.A."/>
            <person name="Cohen S.P."/>
        </authorList>
    </citation>
    <scope>NUCLEOTIDE SEQUENCE [LARGE SCALE GENOMIC DNA]</scope>
    <source>
        <strain evidence="3 4">GH-19</strain>
    </source>
</reference>
<evidence type="ECO:0000259" key="2">
    <source>
        <dbReference type="Pfam" id="PF20236"/>
    </source>
</evidence>
<accession>A0ABR1JT82</accession>
<dbReference type="GO" id="GO:0046820">
    <property type="term" value="F:4-amino-4-deoxychorismate synthase activity"/>
    <property type="evidence" value="ECO:0007669"/>
    <property type="project" value="UniProtKB-EC"/>
</dbReference>
<dbReference type="Pfam" id="PF20236">
    <property type="entry name" value="DUF6593"/>
    <property type="match status" value="1"/>
</dbReference>
<evidence type="ECO:0000256" key="1">
    <source>
        <dbReference type="SAM" id="MobiDB-lite"/>
    </source>
</evidence>
<feature type="region of interest" description="Disordered" evidence="1">
    <location>
        <begin position="1"/>
        <end position="37"/>
    </location>
</feature>
<feature type="domain" description="DUF6593" evidence="2">
    <location>
        <begin position="91"/>
        <end position="229"/>
    </location>
</feature>
<dbReference type="Proteomes" id="UP001498398">
    <property type="component" value="Unassembled WGS sequence"/>
</dbReference>
<evidence type="ECO:0000313" key="4">
    <source>
        <dbReference type="Proteomes" id="UP001498398"/>
    </source>
</evidence>
<dbReference type="EC" id="2.6.1.85" evidence="3"/>
<dbReference type="EMBL" id="JBANRG010000006">
    <property type="protein sequence ID" value="KAK7465391.1"/>
    <property type="molecule type" value="Genomic_DNA"/>
</dbReference>
<name>A0ABR1JT82_9AGAR</name>
<proteinExistence type="predicted"/>
<keyword evidence="3" id="KW-0808">Transferase</keyword>